<proteinExistence type="inferred from homology"/>
<dbReference type="InterPro" id="IPR049874">
    <property type="entry name" value="ROK_cs"/>
</dbReference>
<comment type="caution">
    <text evidence="2">The sequence shown here is derived from an EMBL/GenBank/DDBJ whole genome shotgun (WGS) entry which is preliminary data.</text>
</comment>
<evidence type="ECO:0000256" key="1">
    <source>
        <dbReference type="ARBA" id="ARBA00006479"/>
    </source>
</evidence>
<dbReference type="PROSITE" id="PS01125">
    <property type="entry name" value="ROK"/>
    <property type="match status" value="1"/>
</dbReference>
<dbReference type="InterPro" id="IPR000600">
    <property type="entry name" value="ROK"/>
</dbReference>
<dbReference type="GO" id="GO:0016301">
    <property type="term" value="F:kinase activity"/>
    <property type="evidence" value="ECO:0007669"/>
    <property type="project" value="UniProtKB-KW"/>
</dbReference>
<name>A0A840P5I6_9ACTN</name>
<keyword evidence="3" id="KW-1185">Reference proteome</keyword>
<dbReference type="EMBL" id="JACHGN010000002">
    <property type="protein sequence ID" value="MBB5131285.1"/>
    <property type="molecule type" value="Genomic_DNA"/>
</dbReference>
<evidence type="ECO:0000313" key="3">
    <source>
        <dbReference type="Proteomes" id="UP000578449"/>
    </source>
</evidence>
<dbReference type="Pfam" id="PF13412">
    <property type="entry name" value="HTH_24"/>
    <property type="match status" value="1"/>
</dbReference>
<protein>
    <submittedName>
        <fullName evidence="2">Putative NBD/HSP70 family sugar kinase</fullName>
    </submittedName>
</protein>
<dbReference type="PANTHER" id="PTHR18964">
    <property type="entry name" value="ROK (REPRESSOR, ORF, KINASE) FAMILY"/>
    <property type="match status" value="1"/>
</dbReference>
<dbReference type="InterPro" id="IPR043129">
    <property type="entry name" value="ATPase_NBD"/>
</dbReference>
<dbReference type="InterPro" id="IPR036388">
    <property type="entry name" value="WH-like_DNA-bd_sf"/>
</dbReference>
<dbReference type="SUPFAM" id="SSF53067">
    <property type="entry name" value="Actin-like ATPase domain"/>
    <property type="match status" value="1"/>
</dbReference>
<dbReference type="Pfam" id="PF00480">
    <property type="entry name" value="ROK"/>
    <property type="match status" value="1"/>
</dbReference>
<dbReference type="PANTHER" id="PTHR18964:SF173">
    <property type="entry name" value="GLUCOKINASE"/>
    <property type="match status" value="1"/>
</dbReference>
<accession>A0A840P5I6</accession>
<sequence>MRVMQSGANLPGLGSYNRSVVLGAIQEAGGISRVEIAELTGLTAQTVSVIVRRLLEEGLVREVGAEPSGGGKPRTILRVDPEAGHAVGVHFDPGEIHYVLADLAGRPVRVRRGAVRGDVEPEALARRVGGAVRRLLSEAGVARERVMGVGLACPGPIDQRGGNVVFPPQLGSWAEAPIRDLLGEATGFPVAVENDATAAAIGERWAGLGRTAASFAYVYLGTGIGGGLFLDGRIYRGRSLNAAEFGHITVVPDGPACHCGNRGCVEAVCRPAAIVAAVRERLAAPGAGGTLAALYAKDPRRVTYARVLAAAADGDEVAAGVVRTAAERLADAVVGIVNMLDLDLVVLGGPGLGAAAEIFRGTVAGAVASRAIARRLRTVRVEVSGLASPDGGSPSAAAVGAASLVFHRAFAPDVGTLISQGHI</sequence>
<dbReference type="Proteomes" id="UP000578449">
    <property type="component" value="Unassembled WGS sequence"/>
</dbReference>
<reference evidence="2 3" key="1">
    <citation type="submission" date="2020-08" db="EMBL/GenBank/DDBJ databases">
        <title>Genomic Encyclopedia of Type Strains, Phase IV (KMG-IV): sequencing the most valuable type-strain genomes for metagenomic binning, comparative biology and taxonomic classification.</title>
        <authorList>
            <person name="Goeker M."/>
        </authorList>
    </citation>
    <scope>NUCLEOTIDE SEQUENCE [LARGE SCALE GENOMIC DNA]</scope>
    <source>
        <strain evidence="2 3">DSM 45615</strain>
    </source>
</reference>
<dbReference type="Gene3D" id="3.30.420.40">
    <property type="match status" value="2"/>
</dbReference>
<dbReference type="AlphaFoldDB" id="A0A840P5I6"/>
<keyword evidence="2" id="KW-0808">Transferase</keyword>
<dbReference type="RefSeq" id="WP_246517806.1">
    <property type="nucleotide sequence ID" value="NZ_BAABIX010000023.1"/>
</dbReference>
<dbReference type="Gene3D" id="1.10.10.10">
    <property type="entry name" value="Winged helix-like DNA-binding domain superfamily/Winged helix DNA-binding domain"/>
    <property type="match status" value="1"/>
</dbReference>
<organism evidence="2 3">
    <name type="scientific">Thermocatellispora tengchongensis</name>
    <dbReference type="NCBI Taxonomy" id="1073253"/>
    <lineage>
        <taxon>Bacteria</taxon>
        <taxon>Bacillati</taxon>
        <taxon>Actinomycetota</taxon>
        <taxon>Actinomycetes</taxon>
        <taxon>Streptosporangiales</taxon>
        <taxon>Streptosporangiaceae</taxon>
        <taxon>Thermocatellispora</taxon>
    </lineage>
</organism>
<dbReference type="SUPFAM" id="SSF46785">
    <property type="entry name" value="Winged helix' DNA-binding domain"/>
    <property type="match status" value="1"/>
</dbReference>
<gene>
    <name evidence="2" type="ORF">HNP84_000991</name>
</gene>
<dbReference type="InterPro" id="IPR036390">
    <property type="entry name" value="WH_DNA-bd_sf"/>
</dbReference>
<evidence type="ECO:0000313" key="2">
    <source>
        <dbReference type="EMBL" id="MBB5131285.1"/>
    </source>
</evidence>
<keyword evidence="2" id="KW-0418">Kinase</keyword>
<comment type="similarity">
    <text evidence="1">Belongs to the ROK (NagC/XylR) family.</text>
</comment>